<dbReference type="Gene3D" id="1.20.210.10">
    <property type="entry name" value="Cytochrome c oxidase-like, subunit I domain"/>
    <property type="match status" value="1"/>
</dbReference>
<dbReference type="AlphaFoldDB" id="A0A9X3L1D1"/>
<evidence type="ECO:0000256" key="1">
    <source>
        <dbReference type="SAM" id="Phobius"/>
    </source>
</evidence>
<comment type="caution">
    <text evidence="2">The sequence shown here is derived from an EMBL/GenBank/DDBJ whole genome shotgun (WGS) entry which is preliminary data.</text>
</comment>
<protein>
    <submittedName>
        <fullName evidence="2">Cbb3-type cytochrome c oxidase subunit I</fullName>
    </submittedName>
</protein>
<dbReference type="Pfam" id="PF00115">
    <property type="entry name" value="COX1"/>
    <property type="match status" value="1"/>
</dbReference>
<dbReference type="GO" id="GO:0009060">
    <property type="term" value="P:aerobic respiration"/>
    <property type="evidence" value="ECO:0007669"/>
    <property type="project" value="InterPro"/>
</dbReference>
<dbReference type="InterPro" id="IPR036927">
    <property type="entry name" value="Cyt_c_oxase-like_su1_sf"/>
</dbReference>
<sequence length="70" mass="7814">MNDCAAIASKADTFNYRIVRQFALMTVVWGIVGMAVGVFLAAQLVWPQLNFDTAWLSYGRLRPLHTNAVI</sequence>
<keyword evidence="1" id="KW-0472">Membrane</keyword>
<evidence type="ECO:0000313" key="3">
    <source>
        <dbReference type="Proteomes" id="UP001141992"/>
    </source>
</evidence>
<dbReference type="SUPFAM" id="SSF81442">
    <property type="entry name" value="Cytochrome c oxidase subunit I-like"/>
    <property type="match status" value="1"/>
</dbReference>
<dbReference type="EMBL" id="JAPZVI010000020">
    <property type="protein sequence ID" value="MCZ8404082.1"/>
    <property type="molecule type" value="Genomic_DNA"/>
</dbReference>
<dbReference type="Proteomes" id="UP001141992">
    <property type="component" value="Unassembled WGS sequence"/>
</dbReference>
<name>A0A9X3L1D1_ALCXX</name>
<dbReference type="GO" id="GO:0020037">
    <property type="term" value="F:heme binding"/>
    <property type="evidence" value="ECO:0007669"/>
    <property type="project" value="InterPro"/>
</dbReference>
<reference evidence="2" key="1">
    <citation type="submission" date="2022-12" db="EMBL/GenBank/DDBJ databases">
        <authorList>
            <person name="Voronina O.L."/>
            <person name="Kunda M.S."/>
            <person name="Ryzhova N."/>
            <person name="Aksenova E.I."/>
        </authorList>
    </citation>
    <scope>NUCLEOTIDE SEQUENCE</scope>
    <source>
        <strain evidence="2">SCCH136:Ach223948</strain>
    </source>
</reference>
<organism evidence="2 3">
    <name type="scientific">Alcaligenes xylosoxydans xylosoxydans</name>
    <name type="common">Achromobacter xylosoxidans</name>
    <dbReference type="NCBI Taxonomy" id="85698"/>
    <lineage>
        <taxon>Bacteria</taxon>
        <taxon>Pseudomonadati</taxon>
        <taxon>Pseudomonadota</taxon>
        <taxon>Betaproteobacteria</taxon>
        <taxon>Burkholderiales</taxon>
        <taxon>Alcaligenaceae</taxon>
        <taxon>Achromobacter</taxon>
    </lineage>
</organism>
<feature type="transmembrane region" description="Helical" evidence="1">
    <location>
        <begin position="22"/>
        <end position="46"/>
    </location>
</feature>
<gene>
    <name evidence="2" type="ORF">O9570_21680</name>
</gene>
<keyword evidence="1" id="KW-1133">Transmembrane helix</keyword>
<keyword evidence="1" id="KW-0812">Transmembrane</keyword>
<dbReference type="GO" id="GO:0004129">
    <property type="term" value="F:cytochrome-c oxidase activity"/>
    <property type="evidence" value="ECO:0007669"/>
    <property type="project" value="InterPro"/>
</dbReference>
<proteinExistence type="predicted"/>
<evidence type="ECO:0000313" key="2">
    <source>
        <dbReference type="EMBL" id="MCZ8404082.1"/>
    </source>
</evidence>
<dbReference type="GO" id="GO:0016020">
    <property type="term" value="C:membrane"/>
    <property type="evidence" value="ECO:0007669"/>
    <property type="project" value="InterPro"/>
</dbReference>
<dbReference type="InterPro" id="IPR000883">
    <property type="entry name" value="Cyt_C_Oxase_1"/>
</dbReference>
<feature type="non-terminal residue" evidence="2">
    <location>
        <position position="70"/>
    </location>
</feature>
<accession>A0A9X3L1D1</accession>
<dbReference type="RefSeq" id="WP_269864600.1">
    <property type="nucleotide sequence ID" value="NZ_CP123950.1"/>
</dbReference>